<feature type="domain" description="O-methyltransferase C-terminal" evidence="6">
    <location>
        <begin position="172"/>
        <end position="379"/>
    </location>
</feature>
<dbReference type="SUPFAM" id="SSF46785">
    <property type="entry name" value="Winged helix' DNA-binding domain"/>
    <property type="match status" value="1"/>
</dbReference>
<dbReference type="GO" id="GO:0008171">
    <property type="term" value="F:O-methyltransferase activity"/>
    <property type="evidence" value="ECO:0007669"/>
    <property type="project" value="InterPro"/>
</dbReference>
<protein>
    <submittedName>
        <fullName evidence="8">Hydroxyneurosporene-O-methyltransferase</fullName>
    </submittedName>
</protein>
<keyword evidence="3" id="KW-0949">S-adenosyl-L-methionine</keyword>
<comment type="caution">
    <text evidence="8">The sequence shown here is derived from an EMBL/GenBank/DDBJ whole genome shotgun (WGS) entry which is preliminary data.</text>
</comment>
<reference evidence="9" key="2">
    <citation type="submission" date="2016-02" db="EMBL/GenBank/DDBJ databases">
        <title>Draft genome sequence of five rapidly growing Mycobacterium species.</title>
        <authorList>
            <person name="Katahira K."/>
            <person name="Gotou Y."/>
            <person name="Iida K."/>
            <person name="Ogura Y."/>
            <person name="Hayashi T."/>
        </authorList>
    </citation>
    <scope>NUCLEOTIDE SEQUENCE [LARGE SCALE GENOMIC DNA]</scope>
    <source>
        <strain evidence="9">JCM6368</strain>
    </source>
</reference>
<dbReference type="InterPro" id="IPR036388">
    <property type="entry name" value="WH-like_DNA-bd_sf"/>
</dbReference>
<evidence type="ECO:0000259" key="6">
    <source>
        <dbReference type="Pfam" id="PF00891"/>
    </source>
</evidence>
<dbReference type="Gene3D" id="1.10.287.1350">
    <property type="match status" value="1"/>
</dbReference>
<evidence type="ECO:0000313" key="9">
    <source>
        <dbReference type="Proteomes" id="UP000069705"/>
    </source>
</evidence>
<dbReference type="AlphaFoldDB" id="A0A100WL66"/>
<dbReference type="PANTHER" id="PTHR43712:SF2">
    <property type="entry name" value="O-METHYLTRANSFERASE CICE"/>
    <property type="match status" value="1"/>
</dbReference>
<evidence type="ECO:0000256" key="2">
    <source>
        <dbReference type="ARBA" id="ARBA00022679"/>
    </source>
</evidence>
<organism evidence="8 9">
    <name type="scientific">Mycolicibacterium fortuitum subsp. acetamidolyticum</name>
    <dbReference type="NCBI Taxonomy" id="144550"/>
    <lineage>
        <taxon>Bacteria</taxon>
        <taxon>Bacillati</taxon>
        <taxon>Actinomycetota</taxon>
        <taxon>Actinomycetes</taxon>
        <taxon>Mycobacteriales</taxon>
        <taxon>Mycobacteriaceae</taxon>
        <taxon>Mycolicibacterium</taxon>
    </lineage>
</organism>
<keyword evidence="2 8" id="KW-0808">Transferase</keyword>
<evidence type="ECO:0000256" key="1">
    <source>
        <dbReference type="ARBA" id="ARBA00022603"/>
    </source>
</evidence>
<dbReference type="InterPro" id="IPR016461">
    <property type="entry name" value="COMT-like"/>
</dbReference>
<reference evidence="8 9" key="1">
    <citation type="journal article" date="2016" name="Genome Announc.">
        <title>Draft Genome Sequences of Five Rapidly Growing Mycobacterium Species, M. thermoresistibile, M. fortuitum subsp. acetamidolyticum, M. canariasense, M. brisbanense, and M. novocastrense.</title>
        <authorList>
            <person name="Katahira K."/>
            <person name="Ogura Y."/>
            <person name="Gotoh Y."/>
            <person name="Hayashi T."/>
        </authorList>
    </citation>
    <scope>NUCLEOTIDE SEQUENCE [LARGE SCALE GENOMIC DNA]</scope>
    <source>
        <strain evidence="8 9">JCM6368</strain>
    </source>
</reference>
<proteinExistence type="predicted"/>
<evidence type="ECO:0000256" key="3">
    <source>
        <dbReference type="ARBA" id="ARBA00022691"/>
    </source>
</evidence>
<gene>
    <name evidence="8" type="ORF">RMCFA_0069</name>
</gene>
<evidence type="ECO:0000256" key="4">
    <source>
        <dbReference type="PIRSR" id="PIRSR005739-1"/>
    </source>
</evidence>
<dbReference type="GO" id="GO:0032259">
    <property type="term" value="P:methylation"/>
    <property type="evidence" value="ECO:0007669"/>
    <property type="project" value="UniProtKB-KW"/>
</dbReference>
<dbReference type="GO" id="GO:0046983">
    <property type="term" value="F:protein dimerization activity"/>
    <property type="evidence" value="ECO:0007669"/>
    <property type="project" value="InterPro"/>
</dbReference>
<dbReference type="PANTHER" id="PTHR43712">
    <property type="entry name" value="PUTATIVE (AFU_ORTHOLOGUE AFUA_4G14580)-RELATED"/>
    <property type="match status" value="1"/>
</dbReference>
<dbReference type="Proteomes" id="UP000069705">
    <property type="component" value="Unassembled WGS sequence"/>
</dbReference>
<dbReference type="SUPFAM" id="SSF53335">
    <property type="entry name" value="S-adenosyl-L-methionine-dependent methyltransferases"/>
    <property type="match status" value="1"/>
</dbReference>
<dbReference type="Pfam" id="PF00891">
    <property type="entry name" value="Methyltransf_2"/>
    <property type="match status" value="1"/>
</dbReference>
<dbReference type="EMBL" id="BCSZ01000002">
    <property type="protein sequence ID" value="GAS99954.1"/>
    <property type="molecule type" value="Genomic_DNA"/>
</dbReference>
<feature type="region of interest" description="Disordered" evidence="5">
    <location>
        <begin position="1"/>
        <end position="38"/>
    </location>
</feature>
<evidence type="ECO:0000259" key="7">
    <source>
        <dbReference type="Pfam" id="PF08100"/>
    </source>
</evidence>
<feature type="compositionally biased region" description="Polar residues" evidence="5">
    <location>
        <begin position="11"/>
        <end position="29"/>
    </location>
</feature>
<accession>A0A100WL66</accession>
<dbReference type="InterPro" id="IPR029063">
    <property type="entry name" value="SAM-dependent_MTases_sf"/>
</dbReference>
<evidence type="ECO:0000313" key="8">
    <source>
        <dbReference type="EMBL" id="GAS99954.1"/>
    </source>
</evidence>
<dbReference type="Gene3D" id="3.40.50.150">
    <property type="entry name" value="Vaccinia Virus protein VP39"/>
    <property type="match status" value="1"/>
</dbReference>
<evidence type="ECO:0000256" key="5">
    <source>
        <dbReference type="SAM" id="MobiDB-lite"/>
    </source>
</evidence>
<keyword evidence="1 8" id="KW-0489">Methyltransferase</keyword>
<dbReference type="Gene3D" id="1.10.10.10">
    <property type="entry name" value="Winged helix-like DNA-binding domain superfamily/Winged helix DNA-binding domain"/>
    <property type="match status" value="1"/>
</dbReference>
<sequence>MHRRDGARPVSASSTRNNPTISKDISTSAHLPYSHPVTPAKVPPAGLVRAIERVRHHLRRLHQRAVPAPAAMLEMILGAWVAQGITVAAQLGVADALVAGPLHPEELARRVEADPDALDRLMRALVSEGIFRRTRDGRYALNALGDTLRKDAPVSIAGMAKFVGSPQHREHWSHLADAVRTGEAVIPKLRGKGAFDYMGSEPELGAIFNDAMTSVSELAIAPVVAAYDFSRFGTIADVGGGHGRLLAAILTAAPTARGLLYDLPQVVEGAPAILDKYDVAERVQVVSGSFFDSVPAGADAYLLKNIIHDWPDEEALVILRNIRAAAVPGNTLLLVEGVIPDHDREFLGKWTDMEMLIGIAARERNEEQYRKLYQQAGFRLTRVVETASPFSVVEGVAV</sequence>
<name>A0A100WL66_MYCFO</name>
<dbReference type="InterPro" id="IPR012967">
    <property type="entry name" value="COMT_dimerisation"/>
</dbReference>
<dbReference type="Pfam" id="PF08100">
    <property type="entry name" value="Dimerisation"/>
    <property type="match status" value="1"/>
</dbReference>
<feature type="active site" description="Proton acceptor" evidence="4">
    <location>
        <position position="308"/>
    </location>
</feature>
<feature type="domain" description="O-methyltransferase dimerisation" evidence="7">
    <location>
        <begin position="74"/>
        <end position="148"/>
    </location>
</feature>
<dbReference type="InterPro" id="IPR001077">
    <property type="entry name" value="COMT_C"/>
</dbReference>
<dbReference type="PIRSF" id="PIRSF005739">
    <property type="entry name" value="O-mtase"/>
    <property type="match status" value="1"/>
</dbReference>
<dbReference type="PROSITE" id="PS51683">
    <property type="entry name" value="SAM_OMT_II"/>
    <property type="match status" value="1"/>
</dbReference>
<dbReference type="InterPro" id="IPR036390">
    <property type="entry name" value="WH_DNA-bd_sf"/>
</dbReference>